<dbReference type="EMBL" id="JAUQSZ010000003">
    <property type="protein sequence ID" value="MDO7841796.1"/>
    <property type="molecule type" value="Genomic_DNA"/>
</dbReference>
<name>A0ABT8ZW49_9SPHN</name>
<protein>
    <submittedName>
        <fullName evidence="1">Uncharacterized protein</fullName>
    </submittedName>
</protein>
<keyword evidence="2" id="KW-1185">Reference proteome</keyword>
<dbReference type="Proteomes" id="UP001176468">
    <property type="component" value="Unassembled WGS sequence"/>
</dbReference>
<gene>
    <name evidence="1" type="ORF">Q5H94_05620</name>
</gene>
<evidence type="ECO:0000313" key="1">
    <source>
        <dbReference type="EMBL" id="MDO7841796.1"/>
    </source>
</evidence>
<sequence length="182" mass="20849">MLLPALTERIQLTDGRGNIPCSPDYMAALNARNAIFRLTVEQPPSGHLRGEERRRWFQHNGLMDRSQWQGGHIGATVWFEPPGDVPLGWAILQKRDKRDDAGLLSKHDGRWHLDFYAAATGDNGENDRGFFYALKRVANGRKWFKEWADRREKPYDTQYLVLARYPVGKGEYPPVSAQAALR</sequence>
<reference evidence="1" key="1">
    <citation type="submission" date="2023-07" db="EMBL/GenBank/DDBJ databases">
        <authorList>
            <person name="Kim M.K."/>
        </authorList>
    </citation>
    <scope>NUCLEOTIDE SEQUENCE</scope>
    <source>
        <strain evidence="1">CA1-15</strain>
    </source>
</reference>
<proteinExistence type="predicted"/>
<accession>A0ABT8ZW49</accession>
<evidence type="ECO:0000313" key="2">
    <source>
        <dbReference type="Proteomes" id="UP001176468"/>
    </source>
</evidence>
<organism evidence="1 2">
    <name type="scientific">Sphingomonas immobilis</name>
    <dbReference type="NCBI Taxonomy" id="3063997"/>
    <lineage>
        <taxon>Bacteria</taxon>
        <taxon>Pseudomonadati</taxon>
        <taxon>Pseudomonadota</taxon>
        <taxon>Alphaproteobacteria</taxon>
        <taxon>Sphingomonadales</taxon>
        <taxon>Sphingomonadaceae</taxon>
        <taxon>Sphingomonas</taxon>
    </lineage>
</organism>
<comment type="caution">
    <text evidence="1">The sequence shown here is derived from an EMBL/GenBank/DDBJ whole genome shotgun (WGS) entry which is preliminary data.</text>
</comment>
<dbReference type="RefSeq" id="WP_304560256.1">
    <property type="nucleotide sequence ID" value="NZ_JAUQSZ010000003.1"/>
</dbReference>